<accession>C6VYC5</accession>
<dbReference type="AlphaFoldDB" id="C6VYC5"/>
<dbReference type="STRING" id="471854.Dfer_0334"/>
<name>C6VYC5_DYAFD</name>
<proteinExistence type="predicted"/>
<dbReference type="EMBL" id="CP001619">
    <property type="protein sequence ID" value="ACT91604.1"/>
    <property type="molecule type" value="Genomic_DNA"/>
</dbReference>
<reference evidence="1 2" key="1">
    <citation type="journal article" date="2009" name="Stand. Genomic Sci.">
        <title>Complete genome sequence of Dyadobacter fermentans type strain (NS114).</title>
        <authorList>
            <person name="Lang E."/>
            <person name="Lapidus A."/>
            <person name="Chertkov O."/>
            <person name="Brettin T."/>
            <person name="Detter J.C."/>
            <person name="Han C."/>
            <person name="Copeland A."/>
            <person name="Glavina Del Rio T."/>
            <person name="Nolan M."/>
            <person name="Chen F."/>
            <person name="Lucas S."/>
            <person name="Tice H."/>
            <person name="Cheng J.F."/>
            <person name="Land M."/>
            <person name="Hauser L."/>
            <person name="Chang Y.J."/>
            <person name="Jeffries C.D."/>
            <person name="Kopitz M."/>
            <person name="Bruce D."/>
            <person name="Goodwin L."/>
            <person name="Pitluck S."/>
            <person name="Ovchinnikova G."/>
            <person name="Pati A."/>
            <person name="Ivanova N."/>
            <person name="Mavrommatis K."/>
            <person name="Chen A."/>
            <person name="Palaniappan K."/>
            <person name="Chain P."/>
            <person name="Bristow J."/>
            <person name="Eisen J.A."/>
            <person name="Markowitz V."/>
            <person name="Hugenholtz P."/>
            <person name="Goker M."/>
            <person name="Rohde M."/>
            <person name="Kyrpides N.C."/>
            <person name="Klenk H.P."/>
        </authorList>
    </citation>
    <scope>NUCLEOTIDE SEQUENCE [LARGE SCALE GENOMIC DNA]</scope>
    <source>
        <strain evidence="2">ATCC 700827 / DSM 18053 / CIP 107007 / KCTC 52180 / NS114</strain>
    </source>
</reference>
<dbReference type="OrthoDB" id="795906at2"/>
<dbReference type="KEGG" id="dfe:Dfer_0334"/>
<dbReference type="Proteomes" id="UP000002011">
    <property type="component" value="Chromosome"/>
</dbReference>
<keyword evidence="2" id="KW-1185">Reference proteome</keyword>
<protein>
    <submittedName>
        <fullName evidence="1">Uncharacterized protein</fullName>
    </submittedName>
</protein>
<dbReference type="eggNOG" id="ENOG5033IQ0">
    <property type="taxonomic scope" value="Bacteria"/>
</dbReference>
<organism evidence="1 2">
    <name type="scientific">Dyadobacter fermentans (strain ATCC 700827 / DSM 18053 / CIP 107007 / KCTC 52180 / NS114)</name>
    <dbReference type="NCBI Taxonomy" id="471854"/>
    <lineage>
        <taxon>Bacteria</taxon>
        <taxon>Pseudomonadati</taxon>
        <taxon>Bacteroidota</taxon>
        <taxon>Cytophagia</taxon>
        <taxon>Cytophagales</taxon>
        <taxon>Spirosomataceae</taxon>
        <taxon>Dyadobacter</taxon>
    </lineage>
</organism>
<gene>
    <name evidence="1" type="ordered locus">Dfer_0334</name>
</gene>
<evidence type="ECO:0000313" key="1">
    <source>
        <dbReference type="EMBL" id="ACT91604.1"/>
    </source>
</evidence>
<sequence>MPLNNSSFAGFEYQPSEICKFLQAYTTFTLMLRSGIIIHYQPEHAPDFERWLHHHQIEDIRVSIRNNQSAFSKRQQQ</sequence>
<dbReference type="HOGENOM" id="CLU_198156_0_0_10"/>
<evidence type="ECO:0000313" key="2">
    <source>
        <dbReference type="Proteomes" id="UP000002011"/>
    </source>
</evidence>